<sequence length="51" mass="5809">MPLAATVITSQWQKQKVRFSGSEKKTILLIASQNQLPQFYEVMRAKKGIKS</sequence>
<evidence type="ECO:0000313" key="1">
    <source>
        <dbReference type="EMBL" id="EUD12022.1"/>
    </source>
</evidence>
<gene>
    <name evidence="1" type="ORF">HMPREF1563_1237</name>
</gene>
<evidence type="ECO:0000313" key="2">
    <source>
        <dbReference type="Proteomes" id="UP000022311"/>
    </source>
</evidence>
<protein>
    <submittedName>
        <fullName evidence="1">Uncharacterized protein</fullName>
    </submittedName>
</protein>
<dbReference type="AlphaFoldDB" id="A0AAV3M8U2"/>
<organism evidence="1 2">
    <name type="scientific">Providencia alcalifaciens 205/92</name>
    <dbReference type="NCBI Taxonomy" id="1256988"/>
    <lineage>
        <taxon>Bacteria</taxon>
        <taxon>Pseudomonadati</taxon>
        <taxon>Pseudomonadota</taxon>
        <taxon>Gammaproteobacteria</taxon>
        <taxon>Enterobacterales</taxon>
        <taxon>Morganellaceae</taxon>
        <taxon>Providencia</taxon>
    </lineage>
</organism>
<accession>A0AAV3M8U2</accession>
<comment type="caution">
    <text evidence="1">The sequence shown here is derived from an EMBL/GenBank/DDBJ whole genome shotgun (WGS) entry which is preliminary data.</text>
</comment>
<proteinExistence type="predicted"/>
<dbReference type="Proteomes" id="UP000022311">
    <property type="component" value="Unassembled WGS sequence"/>
</dbReference>
<name>A0AAV3M8U2_9GAMM</name>
<reference evidence="1 2" key="1">
    <citation type="submission" date="2014-01" db="EMBL/GenBank/DDBJ databases">
        <authorList>
            <person name="Durkin A.S."/>
            <person name="McCorrison J."/>
            <person name="Torralba M."/>
            <person name="Gillis M."/>
            <person name="Haft D.H."/>
            <person name="Methe B."/>
            <person name="Sutton G."/>
            <person name="Nelson K.E."/>
        </authorList>
    </citation>
    <scope>NUCLEOTIDE SEQUENCE [LARGE SCALE GENOMIC DNA]</scope>
    <source>
        <strain evidence="1 2">205/92</strain>
    </source>
</reference>
<dbReference type="EMBL" id="JALD01000028">
    <property type="protein sequence ID" value="EUD12022.1"/>
    <property type="molecule type" value="Genomic_DNA"/>
</dbReference>